<gene>
    <name evidence="7" type="ORF">EFW17_09730</name>
</gene>
<dbReference type="EMBL" id="RJMB01000007">
    <property type="protein sequence ID" value="RNL85334.1"/>
    <property type="molecule type" value="Genomic_DNA"/>
</dbReference>
<dbReference type="OrthoDB" id="3175972at2"/>
<dbReference type="AlphaFoldDB" id="A0A3N0EBZ7"/>
<evidence type="ECO:0000256" key="1">
    <source>
        <dbReference type="ARBA" id="ARBA00004651"/>
    </source>
</evidence>
<reference evidence="7 8" key="1">
    <citation type="submission" date="2018-11" db="EMBL/GenBank/DDBJ databases">
        <title>The genome draft of YIM 96095.</title>
        <authorList>
            <person name="Tang S.-K."/>
            <person name="Chunyu W.-X."/>
            <person name="Feng Y.-Z."/>
        </authorList>
    </citation>
    <scope>NUCLEOTIDE SEQUENCE [LARGE SCALE GENOMIC DNA]</scope>
    <source>
        <strain evidence="7 8">YIM 96095</strain>
    </source>
</reference>
<dbReference type="PANTHER" id="PTHR30086">
    <property type="entry name" value="ARGININE EXPORTER PROTEIN ARGO"/>
    <property type="match status" value="1"/>
</dbReference>
<evidence type="ECO:0000313" key="8">
    <source>
        <dbReference type="Proteomes" id="UP000269198"/>
    </source>
</evidence>
<feature type="transmembrane region" description="Helical" evidence="6">
    <location>
        <begin position="148"/>
        <end position="169"/>
    </location>
</feature>
<evidence type="ECO:0000313" key="7">
    <source>
        <dbReference type="EMBL" id="RNL85334.1"/>
    </source>
</evidence>
<dbReference type="Pfam" id="PF01810">
    <property type="entry name" value="LysE"/>
    <property type="match status" value="1"/>
</dbReference>
<evidence type="ECO:0000256" key="5">
    <source>
        <dbReference type="ARBA" id="ARBA00023136"/>
    </source>
</evidence>
<dbReference type="GO" id="GO:0005886">
    <property type="term" value="C:plasma membrane"/>
    <property type="evidence" value="ECO:0007669"/>
    <property type="project" value="UniProtKB-SubCell"/>
</dbReference>
<evidence type="ECO:0000256" key="2">
    <source>
        <dbReference type="ARBA" id="ARBA00022475"/>
    </source>
</evidence>
<feature type="transmembrane region" description="Helical" evidence="6">
    <location>
        <begin position="37"/>
        <end position="59"/>
    </location>
</feature>
<keyword evidence="3 6" id="KW-0812">Transmembrane</keyword>
<dbReference type="InterPro" id="IPR001123">
    <property type="entry name" value="LeuE-type"/>
</dbReference>
<accession>A0A3N0EBZ7</accession>
<name>A0A3N0EBZ7_9ACTN</name>
<feature type="transmembrane region" description="Helical" evidence="6">
    <location>
        <begin position="6"/>
        <end position="25"/>
    </location>
</feature>
<evidence type="ECO:0000256" key="4">
    <source>
        <dbReference type="ARBA" id="ARBA00022989"/>
    </source>
</evidence>
<comment type="subcellular location">
    <subcellularLocation>
        <location evidence="1">Cell membrane</location>
        <topology evidence="1">Multi-pass membrane protein</topology>
    </subcellularLocation>
</comment>
<evidence type="ECO:0000256" key="6">
    <source>
        <dbReference type="SAM" id="Phobius"/>
    </source>
</evidence>
<evidence type="ECO:0000256" key="3">
    <source>
        <dbReference type="ARBA" id="ARBA00022692"/>
    </source>
</evidence>
<dbReference type="PANTHER" id="PTHR30086:SF20">
    <property type="entry name" value="ARGININE EXPORTER PROTEIN ARGO-RELATED"/>
    <property type="match status" value="1"/>
</dbReference>
<sequence>MALLSFSTAAFLLIVVPGPSVLFVVGRGFAYGRRAALLSAGGNALGEMVLVAVVAVGLGTAVAQFTALLTAVKLAGAAYLVFLGVQTIRHRRALVPSQEQPPASAGQGWRGLWDGFVVGATNPKSLIFFAAALPQFASPAAGSLMLQMLVFGAVFNLIAVACDTCYALLAGTVRRWFLLVPRRMEITGAISGCLMIGLGAHLALTGRRPA</sequence>
<proteinExistence type="predicted"/>
<organism evidence="7 8">
    <name type="scientific">Halostreptopolyspora alba</name>
    <dbReference type="NCBI Taxonomy" id="2487137"/>
    <lineage>
        <taxon>Bacteria</taxon>
        <taxon>Bacillati</taxon>
        <taxon>Actinomycetota</taxon>
        <taxon>Actinomycetes</taxon>
        <taxon>Streptosporangiales</taxon>
        <taxon>Nocardiopsidaceae</taxon>
        <taxon>Halostreptopolyspora</taxon>
    </lineage>
</organism>
<keyword evidence="4 6" id="KW-1133">Transmembrane helix</keyword>
<feature type="transmembrane region" description="Helical" evidence="6">
    <location>
        <begin position="65"/>
        <end position="85"/>
    </location>
</feature>
<dbReference type="GO" id="GO:0015171">
    <property type="term" value="F:amino acid transmembrane transporter activity"/>
    <property type="evidence" value="ECO:0007669"/>
    <property type="project" value="TreeGrafter"/>
</dbReference>
<comment type="caution">
    <text evidence="7">The sequence shown here is derived from an EMBL/GenBank/DDBJ whole genome shotgun (WGS) entry which is preliminary data.</text>
</comment>
<keyword evidence="2" id="KW-1003">Cell membrane</keyword>
<dbReference type="PIRSF" id="PIRSF006324">
    <property type="entry name" value="LeuE"/>
    <property type="match status" value="1"/>
</dbReference>
<feature type="transmembrane region" description="Helical" evidence="6">
    <location>
        <begin position="189"/>
        <end position="206"/>
    </location>
</feature>
<keyword evidence="5 6" id="KW-0472">Membrane</keyword>
<dbReference type="Proteomes" id="UP000269198">
    <property type="component" value="Unassembled WGS sequence"/>
</dbReference>
<keyword evidence="8" id="KW-1185">Reference proteome</keyword>
<protein>
    <submittedName>
        <fullName evidence="7">LysE family translocator</fullName>
    </submittedName>
</protein>